<evidence type="ECO:0000256" key="3">
    <source>
        <dbReference type="ARBA" id="ARBA00022640"/>
    </source>
</evidence>
<dbReference type="SUPFAM" id="SSF52540">
    <property type="entry name" value="P-loop containing nucleoside triphosphate hydrolases"/>
    <property type="match status" value="1"/>
</dbReference>
<dbReference type="InterPro" id="IPR027417">
    <property type="entry name" value="P-loop_NTPase"/>
</dbReference>
<keyword evidence="10" id="KW-0150">Chloroplast</keyword>
<keyword evidence="7" id="KW-1133">Transmembrane helix</keyword>
<comment type="subcellular location">
    <subcellularLocation>
        <location evidence="6">Plastid</location>
        <location evidence="6">Chloroplast stroma</location>
    </subcellularLocation>
</comment>
<keyword evidence="4 6" id="KW-0547">Nucleotide-binding</keyword>
<dbReference type="CDD" id="cd19505">
    <property type="entry name" value="RecA-like_Ycf2"/>
    <property type="match status" value="1"/>
</dbReference>
<feature type="domain" description="ATPase AAA-type core" evidence="8">
    <location>
        <begin position="1526"/>
        <end position="1688"/>
    </location>
</feature>
<evidence type="ECO:0000259" key="9">
    <source>
        <dbReference type="Pfam" id="PF05695"/>
    </source>
</evidence>
<dbReference type="EMBL" id="MW589538">
    <property type="protein sequence ID" value="QXO05797.1"/>
    <property type="molecule type" value="Genomic_DNA"/>
</dbReference>
<dbReference type="Pfam" id="PF00004">
    <property type="entry name" value="AAA"/>
    <property type="match status" value="1"/>
</dbReference>
<evidence type="ECO:0000256" key="5">
    <source>
        <dbReference type="ARBA" id="ARBA00022840"/>
    </source>
</evidence>
<protein>
    <recommendedName>
        <fullName evidence="6">Protein Ycf2</fullName>
    </recommendedName>
</protein>
<evidence type="ECO:0000256" key="6">
    <source>
        <dbReference type="HAMAP-Rule" id="MF_01330"/>
    </source>
</evidence>
<dbReference type="Pfam" id="PF05695">
    <property type="entry name" value="Ycf2"/>
    <property type="match status" value="1"/>
</dbReference>
<name>A0A8F5S5X3_9ASPA</name>
<organism evidence="10">
    <name type="scientific">Zeuxine nervosa</name>
    <dbReference type="NCBI Taxonomy" id="1508139"/>
    <lineage>
        <taxon>Eukaryota</taxon>
        <taxon>Viridiplantae</taxon>
        <taxon>Streptophyta</taxon>
        <taxon>Embryophyta</taxon>
        <taxon>Tracheophyta</taxon>
        <taxon>Spermatophyta</taxon>
        <taxon>Magnoliopsida</taxon>
        <taxon>Liliopsida</taxon>
        <taxon>Asparagales</taxon>
        <taxon>Orchidaceae</taxon>
        <taxon>Orchidoideae</taxon>
        <taxon>Cranichideae</taxon>
        <taxon>Goodyerinae</taxon>
        <taxon>Zeuxine</taxon>
    </lineage>
</organism>
<dbReference type="GO" id="GO:0016887">
    <property type="term" value="F:ATP hydrolysis activity"/>
    <property type="evidence" value="ECO:0007669"/>
    <property type="project" value="InterPro"/>
</dbReference>
<keyword evidence="3 10" id="KW-0934">Plastid</keyword>
<dbReference type="GO" id="GO:0005524">
    <property type="term" value="F:ATP binding"/>
    <property type="evidence" value="ECO:0007669"/>
    <property type="project" value="UniProtKB-KW"/>
</dbReference>
<reference evidence="10" key="1">
    <citation type="journal article" date="2021" name="Mol. Phylogenet. Evol.">
        <title>Plastid phylogenomics improves resolution of phylogenetic relationship in the Cheirostylis and Goodyera clades of Goodyerinae (Orchidoideae, Orchidaceae).</title>
        <authorList>
            <person name="Tu X.-D."/>
            <person name="Liu D.-K."/>
            <person name="Xu S.-W."/>
            <person name="Zhou C.-Y."/>
            <person name="Gao X.-Y."/>
            <person name="Zeng M.-Y."/>
            <person name="Zhang S."/>
            <person name="Chen J.-L."/>
            <person name="Ma L."/>
            <person name="Zhou Z."/>
            <person name="Huang M.-Z."/>
            <person name="Chen S.-P."/>
            <person name="Liu Z.-J."/>
            <person name="Lan S.-R."/>
            <person name="Li M.-H."/>
        </authorList>
    </citation>
    <scope>NUCLEOTIDE SEQUENCE</scope>
</reference>
<evidence type="ECO:0000256" key="2">
    <source>
        <dbReference type="ARBA" id="ARBA00009361"/>
    </source>
</evidence>
<dbReference type="GO" id="GO:0009570">
    <property type="term" value="C:chloroplast stroma"/>
    <property type="evidence" value="ECO:0007669"/>
    <property type="project" value="UniProtKB-SubCell"/>
</dbReference>
<dbReference type="InterPro" id="IPR003959">
    <property type="entry name" value="ATPase_AAA_core"/>
</dbReference>
<dbReference type="PANTHER" id="PTHR33078">
    <property type="entry name" value="PROTEIN YCF2-RELATED"/>
    <property type="match status" value="1"/>
</dbReference>
<evidence type="ECO:0000256" key="1">
    <source>
        <dbReference type="ARBA" id="ARBA00002329"/>
    </source>
</evidence>
<feature type="transmembrane region" description="Helical" evidence="7">
    <location>
        <begin position="74"/>
        <end position="92"/>
    </location>
</feature>
<dbReference type="PANTHER" id="PTHR33078:SF100">
    <property type="entry name" value="PROTEIN YCF2"/>
    <property type="match status" value="1"/>
</dbReference>
<dbReference type="InterPro" id="IPR056777">
    <property type="entry name" value="Ycf2_N"/>
</dbReference>
<evidence type="ECO:0000256" key="4">
    <source>
        <dbReference type="ARBA" id="ARBA00022741"/>
    </source>
</evidence>
<dbReference type="EMBL" id="MW589538">
    <property type="protein sequence ID" value="QXO05814.1"/>
    <property type="molecule type" value="Genomic_DNA"/>
</dbReference>
<gene>
    <name evidence="6 10" type="primary">ycf2</name>
</gene>
<comment type="function">
    <text evidence="1 6">Probable ATPase of unknown function. Its presence in a non-photosynthetic plant (Epifagus virginiana) and experiments in tobacco indicate that it has an essential function which is probably not related to photosynthesis.</text>
</comment>
<sequence>MKRHQFKFWIFELREILREIKNSHYFLDSWIKFDSVGSFTHIFFHQERFMKLFDPQIWSILLSRDSQGAKSNRYFTIQGVVLLVVVVLISRINNRKMIERKNIYLMGLLPIPMNSVGPRNDTLEESFWSSNRNRLIVSLLYLPKGKNLSESCFMDPQESTWVLPIKKKCIMPESNRGSRWWRNRIGKKRDSSCQILNETVAGIEISFKEKDSKYLEFLFLSYTDDPIRKDHDWELFDRLSPRKKRNIINLNSGQLFEILGKDFICYLMSAFREKRPIQGDSFFKQQGTGATMQSNDIEHVSHLFSRNKWGISLQNFTQFHMWQFRQDLFVSWGKNQHESDFLRNVSRENLIWLDNVWLVNKDRFFSKVRNVLSNIQYDSTRSIFVQVTNSSQWKGSSSDQSRDPFNFVRNENSEYHTLIDQTEIPQLKERSILWDPSFLQTERTEIESDRFPKCLFGSSSMSWLFTEPEKRMNNHLLPEEIEEFLGNPTRSIRSFFSDRWSELHLGSNPTERSTIDQKLLKKKQDVSFVPSRRAEKKEMVDIFKIITYLQNTISIHPSEPDPGCDMVPKDEPDMDSSNKISFLNKNTFFDFFHLFHDRNKGGYALRHDFFERFPEMADLFTLSITEPDLVYHRGFTFSIDSYGLDQKKFLNEVFNSRDELKKKSFRLNRSDRNFEYGIQRDQIGNDTMNHITIMKYTINRHLSNLKKSQKKWFDSLISRTERSMNWDPDAYRYKWSNGSKNFQEHFVSEQKNPFHFQVVFDRLRINQYLIDWSEAIDKEDFSKSLRFFLSKSLPFFFVSLGNIPIHRSEIHIYELKGPNDQLCNQLLESIGVQIVHLKKLKPLLLDDHDTSQRSKFLINGGTILPFLFKKIPKRMIDSFHTRKNRRKSFDNTDSYFSMISHDRDNWLNPVKPFQRSSLISSFYKANRLRFLNDPPHFWFYCNKRFPFDVEKTRINNYDLTYGQFLNILSIRNKIFSLCVGKKKDLFLERETISPIESQVSDIFIPNDFPQSDDETYNLYKYFHFPIRSDPFIRRAIYSIADISAIPLTEEQIVNLERTSCQPLSDMNLSDSEGKNLHQYLSFNSNMGLIHTPCSEKYLPSGKRKKRSLCLKKCVEKGQMYRTFQRDSAFSNLSKWNLFQKYMPWFLTSTGCKYLNFTLLDTLSDPLPILSSSQKFVSIFHDMMHGSDISRPILQKILPQWTLISEISSQCLQNLLLSEERIHRNNESPIPLIWAHLRSTNAREFLYSIFFLLLVAGYLVRIHLLFVSRASSELQTELEKIKSLMIPSYMMEFRKLLDRYPTSELNSFWLKNIFLVVLEQLGDSLEKIRGSFYGVKSIRSKNQYWKINLIDLVSIIPNPINQILFSRNTRHLSRTSKEIYSLIRKRKNVNGDWIDEKIEFWVANSDSIDDEEREFLVQFSTLTTEKRIDQILLNLTHSDHLSKNDSGYQMIEQPGSISLRYLVDIHKKDLLNYEFNRSCLAERRIFLAHYQTIAYSQTSCGTNSFDSPSPHGKPFSLRLALSPSRGILVIGSIGTGRSCLVKYLATNSYVPFITVFPNKFLNDKPKSYPIDDIDDINIDDSELDIDTKLLTMYMTYMTPKRDRFDIDITLQFELAKAMSPCIIWIPNIHDLHVNESNYLSLGLLENYLSRDCERCSTGKILFIASTHIPQKVDPALIAPNKFNTCIKIRRLLLPQQRKHFFILSYTRGFHLEKRMFHTNGFGSITMGSNARDLVALINEALSISITQKKSIIETNTIRSALHRKTWDFRSHIRSVQDHGILFYQIGRAVAQNVLLSNCPIDPISIYMKKKSSKGGDSYLYKWYFELGTSMKKFTILLYLLSCSAGSVAQDLWSSSRPNEKNWIASYEFVENDSDLVHGLLLLLLLEVVEVEGALVLAGSSRTEKDCSQFDKNRVTLLLRSEPRNQLDMMQKGSYSIVDQRFLYEKYESGFEEGALDPQQIEEDFFNHIVWAPRIWRPCGNLFDCIERPTELGFPYWTGSFRGKRIISHKEDELQENDSEFLQSGTMQYQTRDRSSKEQGFFRISQFIWDPADPFFSLFKDQPFVSVFSRREFFADEEMSKELIASQTNSSTSIYKRWFIKNTQEKHFELLIHRQRWFRTNSLLSNGSFRSNTLSESYQYLSNLFLSNGTLLDQMTKTLLRKRWLFPDEMKHLIHVTGERFPIP</sequence>
<evidence type="ECO:0000313" key="10">
    <source>
        <dbReference type="EMBL" id="QXO05814.1"/>
    </source>
</evidence>
<dbReference type="HAMAP" id="MF_01330">
    <property type="entry name" value="Ycf2"/>
    <property type="match status" value="1"/>
</dbReference>
<evidence type="ECO:0000256" key="7">
    <source>
        <dbReference type="SAM" id="Phobius"/>
    </source>
</evidence>
<accession>A0A8F5S5X3</accession>
<feature type="domain" description="Ycf2 N-terminal" evidence="9">
    <location>
        <begin position="662"/>
        <end position="1375"/>
    </location>
</feature>
<proteinExistence type="inferred from homology"/>
<keyword evidence="7" id="KW-0472">Membrane</keyword>
<feature type="binding site" evidence="6">
    <location>
        <begin position="1530"/>
        <end position="1537"/>
    </location>
    <ligand>
        <name>ATP</name>
        <dbReference type="ChEBI" id="CHEBI:30616"/>
    </ligand>
</feature>
<dbReference type="InterPro" id="IPR008543">
    <property type="entry name" value="Uncharacterised_Ycf2"/>
</dbReference>
<keyword evidence="5 6" id="KW-0067">ATP-binding</keyword>
<keyword evidence="7" id="KW-0812">Transmembrane</keyword>
<evidence type="ECO:0000259" key="8">
    <source>
        <dbReference type="Pfam" id="PF00004"/>
    </source>
</evidence>
<geneLocation type="chloroplast" evidence="10"/>
<comment type="similarity">
    <text evidence="2 6">Belongs to the Ycf2 family.</text>
</comment>
<dbReference type="Gene3D" id="3.40.50.300">
    <property type="entry name" value="P-loop containing nucleotide triphosphate hydrolases"/>
    <property type="match status" value="1"/>
</dbReference>